<gene>
    <name evidence="2" type="ORF">F3Y22_tig00110174pilonHSYRG00409</name>
</gene>
<evidence type="ECO:0000313" key="3">
    <source>
        <dbReference type="Proteomes" id="UP000436088"/>
    </source>
</evidence>
<evidence type="ECO:0000256" key="1">
    <source>
        <dbReference type="SAM" id="MobiDB-lite"/>
    </source>
</evidence>
<feature type="compositionally biased region" description="Low complexity" evidence="1">
    <location>
        <begin position="109"/>
        <end position="120"/>
    </location>
</feature>
<evidence type="ECO:0000313" key="2">
    <source>
        <dbReference type="EMBL" id="KAE8715430.1"/>
    </source>
</evidence>
<feature type="compositionally biased region" description="Polar residues" evidence="1">
    <location>
        <begin position="125"/>
        <end position="136"/>
    </location>
</feature>
<feature type="region of interest" description="Disordered" evidence="1">
    <location>
        <begin position="285"/>
        <end position="315"/>
    </location>
</feature>
<feature type="region of interest" description="Disordered" evidence="1">
    <location>
        <begin position="461"/>
        <end position="505"/>
    </location>
</feature>
<feature type="compositionally biased region" description="Low complexity" evidence="1">
    <location>
        <begin position="151"/>
        <end position="170"/>
    </location>
</feature>
<dbReference type="EMBL" id="VEPZ02000861">
    <property type="protein sequence ID" value="KAE8715430.1"/>
    <property type="molecule type" value="Genomic_DNA"/>
</dbReference>
<proteinExistence type="predicted"/>
<feature type="compositionally biased region" description="Polar residues" evidence="1">
    <location>
        <begin position="302"/>
        <end position="315"/>
    </location>
</feature>
<keyword evidence="3" id="KW-1185">Reference proteome</keyword>
<sequence length="597" mass="64514">METGSSSKAANLAPGSTSTNNGPSEALPADPALIEAPQMPKTSEDAKAELGSAPEGDDEPQLDEMKAGSGTPQIGSASNDDSDHLPEQVELESSDESSSDESSLDSESSDLLPSDSSDSDAIAAQPTTPFSPLIMEQTQTFSLALAEKTPQSGADANQSSSSSKPAQANQLKIQTESGLQAQPAQPQPAKPLDKGKKIMVADDHGKNKGKNGINDNLSALRLPYLFPRAPTGIVIRDRESTQNNRHQAPYYLHRPLASGSQVNQAKATNISDSLCRNFLLPVSPTPARSQPLNTPLQQLNQVGNKPNASGSLLQNSELPKHSLPMEHMPRQFSFQHNRVPSALGAHNSQTWSAMFHELSLPLSSRGASNQFSMIPSTLPNQQHHNSEMSRPQAVQQGLLNQTPRPQAVQQQGLLNQTPTPQAVQQGVLNQTPSPQAVQQKGVLNQTLKPQTVQQQELLNQTPKPTETGGASAPLTSNQEEGASGRLGHARSRLESGESSSFKRFRREPVLPQASSAEQVNNNPPSLLNDASSRADINSFLLNPRPLPNSLYDPMFEELGLPIDPHLRLFAQFNKDLIIYLQFCRNEKSWGVFIKYVR</sequence>
<dbReference type="AlphaFoldDB" id="A0A6A3BED5"/>
<organism evidence="2 3">
    <name type="scientific">Hibiscus syriacus</name>
    <name type="common">Rose of Sharon</name>
    <dbReference type="NCBI Taxonomy" id="106335"/>
    <lineage>
        <taxon>Eukaryota</taxon>
        <taxon>Viridiplantae</taxon>
        <taxon>Streptophyta</taxon>
        <taxon>Embryophyta</taxon>
        <taxon>Tracheophyta</taxon>
        <taxon>Spermatophyta</taxon>
        <taxon>Magnoliopsida</taxon>
        <taxon>eudicotyledons</taxon>
        <taxon>Gunneridae</taxon>
        <taxon>Pentapetalae</taxon>
        <taxon>rosids</taxon>
        <taxon>malvids</taxon>
        <taxon>Malvales</taxon>
        <taxon>Malvaceae</taxon>
        <taxon>Malvoideae</taxon>
        <taxon>Hibiscus</taxon>
    </lineage>
</organism>
<feature type="region of interest" description="Disordered" evidence="1">
    <location>
        <begin position="148"/>
        <end position="194"/>
    </location>
</feature>
<feature type="compositionally biased region" description="Polar residues" evidence="1">
    <location>
        <begin position="1"/>
        <end position="23"/>
    </location>
</feature>
<feature type="compositionally biased region" description="Polar residues" evidence="1">
    <location>
        <begin position="70"/>
        <end position="79"/>
    </location>
</feature>
<name>A0A6A3BED5_HIBSY</name>
<dbReference type="Proteomes" id="UP000436088">
    <property type="component" value="Unassembled WGS sequence"/>
</dbReference>
<feature type="compositionally biased region" description="Acidic residues" evidence="1">
    <location>
        <begin position="89"/>
        <end position="108"/>
    </location>
</feature>
<protein>
    <submittedName>
        <fullName evidence="2">Uncharacterized protein</fullName>
    </submittedName>
</protein>
<feature type="region of interest" description="Disordered" evidence="1">
    <location>
        <begin position="371"/>
        <end position="392"/>
    </location>
</feature>
<accession>A0A6A3BED5</accession>
<reference evidence="2" key="1">
    <citation type="submission" date="2019-09" db="EMBL/GenBank/DDBJ databases">
        <title>Draft genome information of white flower Hibiscus syriacus.</title>
        <authorList>
            <person name="Kim Y.-M."/>
        </authorList>
    </citation>
    <scope>NUCLEOTIDE SEQUENCE [LARGE SCALE GENOMIC DNA]</scope>
    <source>
        <strain evidence="2">YM2019G1</strain>
    </source>
</reference>
<feature type="compositionally biased region" description="Low complexity" evidence="1">
    <location>
        <begin position="290"/>
        <end position="301"/>
    </location>
</feature>
<comment type="caution">
    <text evidence="2">The sequence shown here is derived from an EMBL/GenBank/DDBJ whole genome shotgun (WGS) entry which is preliminary data.</text>
</comment>
<feature type="region of interest" description="Disordered" evidence="1">
    <location>
        <begin position="1"/>
        <end position="136"/>
    </location>
</feature>